<proteinExistence type="predicted"/>
<dbReference type="EMBL" id="JHEG04000001">
    <property type="protein sequence ID" value="KAF3889279.1"/>
    <property type="molecule type" value="Genomic_DNA"/>
</dbReference>
<dbReference type="Proteomes" id="UP000029738">
    <property type="component" value="Unassembled WGS sequence"/>
</dbReference>
<evidence type="ECO:0000313" key="2">
    <source>
        <dbReference type="Proteomes" id="UP000029738"/>
    </source>
</evidence>
<dbReference type="AlphaFoldDB" id="A0A8S9TCV4"/>
<name>A0A8S9TCV4_9CYAN</name>
<reference evidence="1" key="1">
    <citation type="journal article" date="2015" name="Genome Announc.">
        <title>Draft Genome Sequence of Tolypothrix boutellei Strain VB521301.</title>
        <authorList>
            <person name="Chandrababunaidu M.M."/>
            <person name="Singh D."/>
            <person name="Sen D."/>
            <person name="Bhan S."/>
            <person name="Das S."/>
            <person name="Gupta A."/>
            <person name="Adhikary S.P."/>
            <person name="Tripathy S."/>
        </authorList>
    </citation>
    <scope>NUCLEOTIDE SEQUENCE</scope>
    <source>
        <strain evidence="1">VB521301</strain>
    </source>
</reference>
<sequence length="45" mass="4985">MAPSKYLERGDWRGVLCRSFEGAIRSVQLAPGDRFMTNGSISPNL</sequence>
<reference evidence="1" key="2">
    <citation type="submission" date="2019-11" db="EMBL/GenBank/DDBJ databases">
        <title>Improved Assembly of Tolypothrix boutellei genome.</title>
        <authorList>
            <person name="Sarangi A.N."/>
            <person name="Mukherjee M."/>
            <person name="Ghosh S."/>
            <person name="Singh D."/>
            <person name="Das A."/>
            <person name="Kant S."/>
            <person name="Prusty A."/>
            <person name="Tripathy S."/>
        </authorList>
    </citation>
    <scope>NUCLEOTIDE SEQUENCE</scope>
    <source>
        <strain evidence="1">VB521301</strain>
    </source>
</reference>
<dbReference type="RefSeq" id="WP_153021436.1">
    <property type="nucleotide sequence ID" value="NZ_JHEG04000001.1"/>
</dbReference>
<protein>
    <submittedName>
        <fullName evidence="1">Uncharacterized protein</fullName>
    </submittedName>
</protein>
<organism evidence="1 2">
    <name type="scientific">Tolypothrix bouteillei VB521301</name>
    <dbReference type="NCBI Taxonomy" id="1479485"/>
    <lineage>
        <taxon>Bacteria</taxon>
        <taxon>Bacillati</taxon>
        <taxon>Cyanobacteriota</taxon>
        <taxon>Cyanophyceae</taxon>
        <taxon>Nostocales</taxon>
        <taxon>Tolypothrichaceae</taxon>
        <taxon>Tolypothrix</taxon>
    </lineage>
</organism>
<keyword evidence="2" id="KW-1185">Reference proteome</keyword>
<evidence type="ECO:0000313" key="1">
    <source>
        <dbReference type="EMBL" id="KAF3889279.1"/>
    </source>
</evidence>
<accession>A0A8S9TCV4</accession>
<comment type="caution">
    <text evidence="1">The sequence shown here is derived from an EMBL/GenBank/DDBJ whole genome shotgun (WGS) entry which is preliminary data.</text>
</comment>
<dbReference type="OrthoDB" id="512980at2"/>
<gene>
    <name evidence="1" type="ORF">DA73_0400030195</name>
</gene>